<dbReference type="EMBL" id="HBUF01526966">
    <property type="protein sequence ID" value="CAG6750505.1"/>
    <property type="molecule type" value="Transcribed_RNA"/>
</dbReference>
<protein>
    <submittedName>
        <fullName evidence="1">Uncharacterized protein</fullName>
    </submittedName>
</protein>
<sequence length="99" mass="10931">MENSSLSRPSDVCNTPTSYLSITIQNSLQSLKPSLQTASPSLDHSSRSLELLPLQCHQTQTSQLLLRPTLIKSTEQLISLLTSIPLDTWSPLTSRYCST</sequence>
<proteinExistence type="predicted"/>
<evidence type="ECO:0000313" key="1">
    <source>
        <dbReference type="EMBL" id="CAG6750505.1"/>
    </source>
</evidence>
<organism evidence="1">
    <name type="scientific">Cacopsylla melanoneura</name>
    <dbReference type="NCBI Taxonomy" id="428564"/>
    <lineage>
        <taxon>Eukaryota</taxon>
        <taxon>Metazoa</taxon>
        <taxon>Ecdysozoa</taxon>
        <taxon>Arthropoda</taxon>
        <taxon>Hexapoda</taxon>
        <taxon>Insecta</taxon>
        <taxon>Pterygota</taxon>
        <taxon>Neoptera</taxon>
        <taxon>Paraneoptera</taxon>
        <taxon>Hemiptera</taxon>
        <taxon>Sternorrhyncha</taxon>
        <taxon>Psylloidea</taxon>
        <taxon>Psyllidae</taxon>
        <taxon>Psyllinae</taxon>
        <taxon>Cacopsylla</taxon>
    </lineage>
</organism>
<reference evidence="1" key="1">
    <citation type="submission" date="2021-05" db="EMBL/GenBank/DDBJ databases">
        <authorList>
            <person name="Alioto T."/>
            <person name="Alioto T."/>
            <person name="Gomez Garrido J."/>
        </authorList>
    </citation>
    <scope>NUCLEOTIDE SEQUENCE</scope>
</reference>
<accession>A0A8D8ZP12</accession>
<name>A0A8D8ZP12_9HEMI</name>
<dbReference type="AlphaFoldDB" id="A0A8D8ZP12"/>